<keyword evidence="1" id="KW-0808">Transferase</keyword>
<dbReference type="Gene3D" id="3.40.50.720">
    <property type="entry name" value="NAD(P)-binding Rossmann-like Domain"/>
    <property type="match status" value="1"/>
</dbReference>
<dbReference type="InterPro" id="IPR036291">
    <property type="entry name" value="NAD(P)-bd_dom_sf"/>
</dbReference>
<evidence type="ECO:0000259" key="3">
    <source>
        <dbReference type="Pfam" id="PF08659"/>
    </source>
</evidence>
<dbReference type="PANTHER" id="PTHR43775:SF51">
    <property type="entry name" value="INACTIVE PHENOLPHTHIOCEROL SYNTHESIS POLYKETIDE SYNTHASE TYPE I PKS1-RELATED"/>
    <property type="match status" value="1"/>
</dbReference>
<protein>
    <recommendedName>
        <fullName evidence="3">Ketoreductase (KR) domain-containing protein</fullName>
    </recommendedName>
</protein>
<comment type="caution">
    <text evidence="4">The sequence shown here is derived from an EMBL/GenBank/DDBJ whole genome shotgun (WGS) entry which is preliminary data.</text>
</comment>
<feature type="non-terminal residue" evidence="4">
    <location>
        <position position="127"/>
    </location>
</feature>
<dbReference type="EMBL" id="LGUT01003144">
    <property type="protein sequence ID" value="KOG85894.1"/>
    <property type="molecule type" value="Genomic_DNA"/>
</dbReference>
<accession>A0ABR5IXK7</accession>
<sequence>DGVRAALIAAGAGSPAGIERAASAVLAAREVRATITDLRELGSPVGYRAVDVRDEEAVRAAVKDIHAEHGRLDGIVYAAGVIEDRLVAEKSAESFRRVFATKVDGARVLLDAAGELPDGGPRFAVLF</sequence>
<name>A0ABR5IXK7_9ACTN</name>
<gene>
    <name evidence="4" type="ORF">ADK38_34120</name>
</gene>
<keyword evidence="5" id="KW-1185">Reference proteome</keyword>
<feature type="non-terminal residue" evidence="4">
    <location>
        <position position="1"/>
    </location>
</feature>
<evidence type="ECO:0000313" key="4">
    <source>
        <dbReference type="EMBL" id="KOG85894.1"/>
    </source>
</evidence>
<dbReference type="InterPro" id="IPR013968">
    <property type="entry name" value="PKS_KR"/>
</dbReference>
<evidence type="ECO:0000313" key="5">
    <source>
        <dbReference type="Proteomes" id="UP000037020"/>
    </source>
</evidence>
<dbReference type="Proteomes" id="UP000037020">
    <property type="component" value="Unassembled WGS sequence"/>
</dbReference>
<proteinExistence type="predicted"/>
<dbReference type="SUPFAM" id="SSF51735">
    <property type="entry name" value="NAD(P)-binding Rossmann-fold domains"/>
    <property type="match status" value="1"/>
</dbReference>
<feature type="domain" description="Ketoreductase (KR)" evidence="3">
    <location>
        <begin position="27"/>
        <end position="113"/>
    </location>
</feature>
<keyword evidence="2" id="KW-0511">Multifunctional enzyme</keyword>
<dbReference type="InterPro" id="IPR050091">
    <property type="entry name" value="PKS_NRPS_Biosynth_Enz"/>
</dbReference>
<organism evidence="4 5">
    <name type="scientific">Streptomyces varsoviensis</name>
    <dbReference type="NCBI Taxonomy" id="67373"/>
    <lineage>
        <taxon>Bacteria</taxon>
        <taxon>Bacillati</taxon>
        <taxon>Actinomycetota</taxon>
        <taxon>Actinomycetes</taxon>
        <taxon>Kitasatosporales</taxon>
        <taxon>Streptomycetaceae</taxon>
        <taxon>Streptomyces</taxon>
    </lineage>
</organism>
<reference evidence="4 5" key="1">
    <citation type="submission" date="2015-07" db="EMBL/GenBank/DDBJ databases">
        <authorList>
            <person name="Ju K.-S."/>
            <person name="Doroghazi J.R."/>
            <person name="Metcalf W.W."/>
        </authorList>
    </citation>
    <scope>NUCLEOTIDE SEQUENCE [LARGE SCALE GENOMIC DNA]</scope>
    <source>
        <strain evidence="4 5">NRRL B-3589</strain>
    </source>
</reference>
<evidence type="ECO:0000256" key="1">
    <source>
        <dbReference type="ARBA" id="ARBA00022679"/>
    </source>
</evidence>
<dbReference type="PANTHER" id="PTHR43775">
    <property type="entry name" value="FATTY ACID SYNTHASE"/>
    <property type="match status" value="1"/>
</dbReference>
<evidence type="ECO:0000256" key="2">
    <source>
        <dbReference type="ARBA" id="ARBA00023268"/>
    </source>
</evidence>
<dbReference type="Pfam" id="PF08659">
    <property type="entry name" value="KR"/>
    <property type="match status" value="1"/>
</dbReference>